<protein>
    <submittedName>
        <fullName evidence="1">Uncharacterized protein</fullName>
    </submittedName>
</protein>
<accession>A0A2W5TJ89</accession>
<evidence type="ECO:0000313" key="1">
    <source>
        <dbReference type="EMBL" id="PZR13867.1"/>
    </source>
</evidence>
<gene>
    <name evidence="1" type="ORF">DI536_11080</name>
</gene>
<dbReference type="AlphaFoldDB" id="A0A2W5TJ89"/>
<sequence length="114" mass="12463">MKQLVLVSLFIVGCRTEIQPTVRSEAVVKRTRASDGECRVIDYPTASEVPSGAKSIGWVKVARKETDEKTFEALREEVCAKGGDAMSQMHWIRASGASVADQPIELEGNAWSLP</sequence>
<dbReference type="EMBL" id="QFQP01000008">
    <property type="protein sequence ID" value="PZR13867.1"/>
    <property type="molecule type" value="Genomic_DNA"/>
</dbReference>
<evidence type="ECO:0000313" key="2">
    <source>
        <dbReference type="Proteomes" id="UP000249061"/>
    </source>
</evidence>
<dbReference type="Proteomes" id="UP000249061">
    <property type="component" value="Unassembled WGS sequence"/>
</dbReference>
<name>A0A2W5TJ89_9BACT</name>
<proteinExistence type="predicted"/>
<reference evidence="1 2" key="1">
    <citation type="submission" date="2017-08" db="EMBL/GenBank/DDBJ databases">
        <title>Infants hospitalized years apart are colonized by the same room-sourced microbial strains.</title>
        <authorList>
            <person name="Brooks B."/>
            <person name="Olm M.R."/>
            <person name="Firek B.A."/>
            <person name="Baker R."/>
            <person name="Thomas B.C."/>
            <person name="Morowitz M.J."/>
            <person name="Banfield J.F."/>
        </authorList>
    </citation>
    <scope>NUCLEOTIDE SEQUENCE [LARGE SCALE GENOMIC DNA]</scope>
    <source>
        <strain evidence="1">S2_003_000_R2_14</strain>
    </source>
</reference>
<organism evidence="1 2">
    <name type="scientific">Archangium gephyra</name>
    <dbReference type="NCBI Taxonomy" id="48"/>
    <lineage>
        <taxon>Bacteria</taxon>
        <taxon>Pseudomonadati</taxon>
        <taxon>Myxococcota</taxon>
        <taxon>Myxococcia</taxon>
        <taxon>Myxococcales</taxon>
        <taxon>Cystobacterineae</taxon>
        <taxon>Archangiaceae</taxon>
        <taxon>Archangium</taxon>
    </lineage>
</organism>
<comment type="caution">
    <text evidence="1">The sequence shown here is derived from an EMBL/GenBank/DDBJ whole genome shotgun (WGS) entry which is preliminary data.</text>
</comment>